<sequence>MIVAFIDPLSTYYGNEKSIEQSHQYYS</sequence>
<name>A0A2P2KMN2_RHIMU</name>
<dbReference type="EMBL" id="GGEC01026496">
    <property type="protein sequence ID" value="MBX06980.1"/>
    <property type="molecule type" value="Transcribed_RNA"/>
</dbReference>
<evidence type="ECO:0000313" key="1">
    <source>
        <dbReference type="EMBL" id="MBX06980.1"/>
    </source>
</evidence>
<proteinExistence type="predicted"/>
<organism evidence="1">
    <name type="scientific">Rhizophora mucronata</name>
    <name type="common">Asiatic mangrove</name>
    <dbReference type="NCBI Taxonomy" id="61149"/>
    <lineage>
        <taxon>Eukaryota</taxon>
        <taxon>Viridiplantae</taxon>
        <taxon>Streptophyta</taxon>
        <taxon>Embryophyta</taxon>
        <taxon>Tracheophyta</taxon>
        <taxon>Spermatophyta</taxon>
        <taxon>Magnoliopsida</taxon>
        <taxon>eudicotyledons</taxon>
        <taxon>Gunneridae</taxon>
        <taxon>Pentapetalae</taxon>
        <taxon>rosids</taxon>
        <taxon>fabids</taxon>
        <taxon>Malpighiales</taxon>
        <taxon>Rhizophoraceae</taxon>
        <taxon>Rhizophora</taxon>
    </lineage>
</organism>
<protein>
    <submittedName>
        <fullName evidence="1">Uncharacterized protein</fullName>
    </submittedName>
</protein>
<accession>A0A2P2KMN2</accession>
<reference evidence="1" key="1">
    <citation type="submission" date="2018-02" db="EMBL/GenBank/DDBJ databases">
        <title>Rhizophora mucronata_Transcriptome.</title>
        <authorList>
            <person name="Meera S.P."/>
            <person name="Sreeshan A."/>
            <person name="Augustine A."/>
        </authorList>
    </citation>
    <scope>NUCLEOTIDE SEQUENCE</scope>
    <source>
        <tissue evidence="1">Leaf</tissue>
    </source>
</reference>
<dbReference type="AlphaFoldDB" id="A0A2P2KMN2"/>